<keyword evidence="3" id="KW-1185">Reference proteome</keyword>
<protein>
    <submittedName>
        <fullName evidence="2">Uncharacterized protein</fullName>
    </submittedName>
</protein>
<proteinExistence type="predicted"/>
<reference evidence="2" key="1">
    <citation type="submission" date="2023-06" db="EMBL/GenBank/DDBJ databases">
        <title>Genome-scale phylogeny and comparative genomics of the fungal order Sordariales.</title>
        <authorList>
            <consortium name="Lawrence Berkeley National Laboratory"/>
            <person name="Hensen N."/>
            <person name="Bonometti L."/>
            <person name="Westerberg I."/>
            <person name="Brannstrom I.O."/>
            <person name="Guillou S."/>
            <person name="Cros-Aarteil S."/>
            <person name="Calhoun S."/>
            <person name="Haridas S."/>
            <person name="Kuo A."/>
            <person name="Mondo S."/>
            <person name="Pangilinan J."/>
            <person name="Riley R."/>
            <person name="Labutti K."/>
            <person name="Andreopoulos B."/>
            <person name="Lipzen A."/>
            <person name="Chen C."/>
            <person name="Yanf M."/>
            <person name="Daum C."/>
            <person name="Ng V."/>
            <person name="Clum A."/>
            <person name="Steindorff A."/>
            <person name="Ohm R."/>
            <person name="Martin F."/>
            <person name="Silar P."/>
            <person name="Natvig D."/>
            <person name="Lalanne C."/>
            <person name="Gautier V."/>
            <person name="Ament-Velasquez S.L."/>
            <person name="Kruys A."/>
            <person name="Hutchinson M.I."/>
            <person name="Powell A.J."/>
            <person name="Barry K."/>
            <person name="Miller A.N."/>
            <person name="Grigoriev I.V."/>
            <person name="Debuchy R."/>
            <person name="Gladieux P."/>
            <person name="Thoren M.H."/>
            <person name="Johannesson H."/>
        </authorList>
    </citation>
    <scope>NUCLEOTIDE SEQUENCE</scope>
    <source>
        <strain evidence="2">8032-3</strain>
    </source>
</reference>
<dbReference type="EMBL" id="MU839004">
    <property type="protein sequence ID" value="KAK1768985.1"/>
    <property type="molecule type" value="Genomic_DNA"/>
</dbReference>
<feature type="compositionally biased region" description="Polar residues" evidence="1">
    <location>
        <begin position="264"/>
        <end position="273"/>
    </location>
</feature>
<dbReference type="GeneID" id="85307164"/>
<name>A0AAJ0C2Z1_9PEZI</name>
<evidence type="ECO:0000313" key="3">
    <source>
        <dbReference type="Proteomes" id="UP001244011"/>
    </source>
</evidence>
<evidence type="ECO:0000256" key="1">
    <source>
        <dbReference type="SAM" id="MobiDB-lite"/>
    </source>
</evidence>
<dbReference type="AlphaFoldDB" id="A0AAJ0C2Z1"/>
<gene>
    <name evidence="2" type="ORF">QBC33DRAFT_368874</name>
</gene>
<feature type="compositionally biased region" description="Basic and acidic residues" evidence="1">
    <location>
        <begin position="1"/>
        <end position="18"/>
    </location>
</feature>
<feature type="compositionally biased region" description="Polar residues" evidence="1">
    <location>
        <begin position="65"/>
        <end position="76"/>
    </location>
</feature>
<sequence>MIQDLKADSSRWDQERRAASRPSGNTAGGTMLSSHPNAVFVRSSNSPAAPSRGNDGYRNSETHQQRQYYGPSSTDPSYGDAMAIDPPTAYNSAGARYPGTGNSGYNGVNSGASYAGHGQRYEPSGAFPQATQFAAPPQQQYAQGPQPTDMYTGMPAGSAPMVPQPFGQRTPAQDSGQYVQGAQYRQQDPVATSSLSSRTLYQTSGPSYPPATDYASYAPAGGAATVSPFAQPQSIDTFYGRGASFSTATAASIPAPSDYLASPAGTQPPQTGYSAVPEQHIGATTSRRDRDQDRHRERERDRERDRGDRDDRHAAERHAHRHRTRP</sequence>
<feature type="region of interest" description="Disordered" evidence="1">
    <location>
        <begin position="1"/>
        <end position="228"/>
    </location>
</feature>
<feature type="compositionally biased region" description="Basic and acidic residues" evidence="1">
    <location>
        <begin position="286"/>
        <end position="317"/>
    </location>
</feature>
<feature type="compositionally biased region" description="Polar residues" evidence="1">
    <location>
        <begin position="31"/>
        <end position="48"/>
    </location>
</feature>
<feature type="region of interest" description="Disordered" evidence="1">
    <location>
        <begin position="255"/>
        <end position="326"/>
    </location>
</feature>
<feature type="compositionally biased region" description="Low complexity" evidence="1">
    <location>
        <begin position="125"/>
        <end position="148"/>
    </location>
</feature>
<feature type="compositionally biased region" description="Polar residues" evidence="1">
    <location>
        <begin position="170"/>
        <end position="206"/>
    </location>
</feature>
<organism evidence="2 3">
    <name type="scientific">Phialemonium atrogriseum</name>
    <dbReference type="NCBI Taxonomy" id="1093897"/>
    <lineage>
        <taxon>Eukaryota</taxon>
        <taxon>Fungi</taxon>
        <taxon>Dikarya</taxon>
        <taxon>Ascomycota</taxon>
        <taxon>Pezizomycotina</taxon>
        <taxon>Sordariomycetes</taxon>
        <taxon>Sordariomycetidae</taxon>
        <taxon>Cephalothecales</taxon>
        <taxon>Cephalothecaceae</taxon>
        <taxon>Phialemonium</taxon>
    </lineage>
</organism>
<evidence type="ECO:0000313" key="2">
    <source>
        <dbReference type="EMBL" id="KAK1768985.1"/>
    </source>
</evidence>
<accession>A0AAJ0C2Z1</accession>
<dbReference type="Proteomes" id="UP001244011">
    <property type="component" value="Unassembled WGS sequence"/>
</dbReference>
<dbReference type="RefSeq" id="XP_060285198.1">
    <property type="nucleotide sequence ID" value="XM_060423977.1"/>
</dbReference>
<comment type="caution">
    <text evidence="2">The sequence shown here is derived from an EMBL/GenBank/DDBJ whole genome shotgun (WGS) entry which is preliminary data.</text>
</comment>
<feature type="compositionally biased region" description="Polar residues" evidence="1">
    <location>
        <begin position="103"/>
        <end position="112"/>
    </location>
</feature>